<reference evidence="1 2" key="1">
    <citation type="submission" date="2018-08" db="EMBL/GenBank/DDBJ databases">
        <authorList>
            <person name="Khan S.A."/>
        </authorList>
    </citation>
    <scope>NUCLEOTIDE SEQUENCE [LARGE SCALE GENOMIC DNA]</scope>
    <source>
        <strain evidence="1 2">GTF-13</strain>
    </source>
</reference>
<name>A0A3P3VS99_9GAMM</name>
<dbReference type="RefSeq" id="WP_125014808.1">
    <property type="nucleotide sequence ID" value="NZ_QWEZ01000001.1"/>
</dbReference>
<protein>
    <recommendedName>
        <fullName evidence="3">ATP-binding protein</fullName>
    </recommendedName>
</protein>
<dbReference type="EMBL" id="QWEZ01000001">
    <property type="protein sequence ID" value="RRJ84379.1"/>
    <property type="molecule type" value="Genomic_DNA"/>
</dbReference>
<proteinExistence type="predicted"/>
<dbReference type="AlphaFoldDB" id="A0A3P3VS99"/>
<gene>
    <name evidence="1" type="ORF">D0544_04530</name>
</gene>
<keyword evidence="2" id="KW-1185">Reference proteome</keyword>
<comment type="caution">
    <text evidence="1">The sequence shown here is derived from an EMBL/GenBank/DDBJ whole genome shotgun (WGS) entry which is preliminary data.</text>
</comment>
<organism evidence="1 2">
    <name type="scientific">Aestuariirhabdus litorea</name>
    <dbReference type="NCBI Taxonomy" id="2528527"/>
    <lineage>
        <taxon>Bacteria</taxon>
        <taxon>Pseudomonadati</taxon>
        <taxon>Pseudomonadota</taxon>
        <taxon>Gammaproteobacteria</taxon>
        <taxon>Oceanospirillales</taxon>
        <taxon>Aestuariirhabdaceae</taxon>
        <taxon>Aestuariirhabdus</taxon>
    </lineage>
</organism>
<evidence type="ECO:0000313" key="1">
    <source>
        <dbReference type="EMBL" id="RRJ84379.1"/>
    </source>
</evidence>
<sequence length="1176" mass="131969">MSIEQKVSVNTHYTRSVNLERDASSVEVVKAYIPTSRALRTFAKVADGFHSKQAPRAWSWVGPYGSGKSTASVFLGRLLANPENDAAKVAYKVLAESDKELAQKFASATEGSAGYLQILITGSPEPMAKRLLKGFASAASAFWSSRPGRPPAIVKSLEQLADEENPKTSDIIAAVDGLQAALGNSSCAGVVLVIDELGKFLEYEARHYGANDIYLLQALAEHACRGHSVNLMLFVLLHQSFEQYAKGLGESLKNEWSKVQGRFEEVPFLEASEQVLRVVSAAFNYTMNEAEHKLIETAVEKVVAVLDKQDALPGAMTAQETVNLFSSCYPLHPISALLLPLLCQKIAQNERTLFSYLGSHEEFGLQDMLLKLESVGDFIYPHHIYDYFITNQSSALGDYMTHRRWAEVVTAVERLGNVDKSDINLLKTIGILNIIGSKGGFKPSKALLQACMPESNRFSKSIKVLEGQSVVNFRRYSGEYRVWQGSDFDLEEALQEELSNLGEFSLVEELNRSKVMVPVVARRYTIKNGTLRYFTPCFVDASSFKKVPVKTDQPRIIYFLAAGQDDEKIFQSCAREYFSNLDVVALCLNGSQLREAVAESQALRRVGIARQELNSDPVAKREYEDRLSAAQLAEDKLLQSLTDMPQDARWYYKGEEYEVDNKRQFQVFLSLVLEKVYDKAPALYNELMNRDNPSSQAVAARNKLLYAMLTRPTETDLGIEKFPPEKAVYRSLLKITGLHKREAVAGDWSFAPAPQDGRSDKSNLRHAWAEIERFLDSTESEARSFIALNETLMAPPYGLKAGVLPILYFAAYLTYQHEIAVYESRRYRAYFTQEMIERFVKRPDEFQIQRFRIEGMRASIFEQYGKVIHGDTKKKHSLLELAKPLATFMGQLPEYTQKTKRGLSKKALDVRVAFNLAKSPETLLFEALPKALGYSAVSGSESNEKLECFSSDLTAVLRELRDHYGALVSTQRQLLAQAFNINPSTNLSDLRRIISGNCHGLEAYTVDTQGLRAFIMRVNKAEGSDEEWLENILIFLGHKPSAKWLDADQDAAEYRLTDFSRRVIDLEKLRIHERDRTSKMQGDFDVYLLRSIKKGGEILDDVVAIDNNCEKRISSALDEMRSTLSRLDDDELKLAALAKISDEFLMYYKAGSLLSANGSGGLGDNVKANLKKVDKK</sequence>
<evidence type="ECO:0008006" key="3">
    <source>
        <dbReference type="Google" id="ProtNLM"/>
    </source>
</evidence>
<reference evidence="1 2" key="2">
    <citation type="submission" date="2018-12" db="EMBL/GenBank/DDBJ databases">
        <title>Simiduia agarivorans gen. nov., sp. nov., a marine, agarolytic bacterium isolated from shallow coastal water from Keelung, Taiwan.</title>
        <authorList>
            <person name="Shieh W.Y."/>
        </authorList>
    </citation>
    <scope>NUCLEOTIDE SEQUENCE [LARGE SCALE GENOMIC DNA]</scope>
    <source>
        <strain evidence="1 2">GTF-13</strain>
    </source>
</reference>
<accession>A0A3P3VS99</accession>
<evidence type="ECO:0000313" key="2">
    <source>
        <dbReference type="Proteomes" id="UP000280792"/>
    </source>
</evidence>
<dbReference type="Proteomes" id="UP000280792">
    <property type="component" value="Unassembled WGS sequence"/>
</dbReference>